<reference evidence="2 3" key="1">
    <citation type="journal article" date="2019" name="Microorganisms">
        <title>Paenibacillus lutrae sp. nov., A Chitinolytic Species Isolated from A River Otter in Castril Natural Park, Granada, Spain.</title>
        <authorList>
            <person name="Rodriguez M."/>
            <person name="Reina J.C."/>
            <person name="Bejar V."/>
            <person name="Llamas I."/>
        </authorList>
    </citation>
    <scope>NUCLEOTIDE SEQUENCE [LARGE SCALE GENOMIC DNA]</scope>
    <source>
        <strain evidence="2 3">N10</strain>
    </source>
</reference>
<feature type="domain" description="N-acetyltransferase" evidence="1">
    <location>
        <begin position="1"/>
        <end position="158"/>
    </location>
</feature>
<sequence>MIRKLPACPADAPFLFQLYASTREAELQAWGWDEQMRRPFLHMQWMAQKNSYTAQYPDAEELIIHLNDSPAGRILTARTNDSLLLVDIALLPIHQNQGIGSLLIRELQEEAVTASLKLVLHVLPDSPALRLYQRLGFGNTGVSGLHLRMEWSPVLPPTNI</sequence>
<keyword evidence="3" id="KW-1185">Reference proteome</keyword>
<evidence type="ECO:0000313" key="3">
    <source>
        <dbReference type="Proteomes" id="UP000490800"/>
    </source>
</evidence>
<dbReference type="Pfam" id="PF00583">
    <property type="entry name" value="Acetyltransf_1"/>
    <property type="match status" value="1"/>
</dbReference>
<dbReference type="CDD" id="cd04301">
    <property type="entry name" value="NAT_SF"/>
    <property type="match status" value="1"/>
</dbReference>
<dbReference type="SUPFAM" id="SSF55729">
    <property type="entry name" value="Acyl-CoA N-acyltransferases (Nat)"/>
    <property type="match status" value="1"/>
</dbReference>
<protein>
    <submittedName>
        <fullName evidence="2">GNAT family N-acetyltransferase</fullName>
    </submittedName>
</protein>
<comment type="caution">
    <text evidence="2">The sequence shown here is derived from an EMBL/GenBank/DDBJ whole genome shotgun (WGS) entry which is preliminary data.</text>
</comment>
<evidence type="ECO:0000313" key="2">
    <source>
        <dbReference type="EMBL" id="MVP00986.1"/>
    </source>
</evidence>
<proteinExistence type="predicted"/>
<keyword evidence="2" id="KW-0808">Transferase</keyword>
<dbReference type="EMBL" id="RHLK01000009">
    <property type="protein sequence ID" value="MVP00986.1"/>
    <property type="molecule type" value="Genomic_DNA"/>
</dbReference>
<dbReference type="PROSITE" id="PS51186">
    <property type="entry name" value="GNAT"/>
    <property type="match status" value="1"/>
</dbReference>
<dbReference type="InterPro" id="IPR016181">
    <property type="entry name" value="Acyl_CoA_acyltransferase"/>
</dbReference>
<dbReference type="OrthoDB" id="794462at2"/>
<dbReference type="GO" id="GO:0016747">
    <property type="term" value="F:acyltransferase activity, transferring groups other than amino-acyl groups"/>
    <property type="evidence" value="ECO:0007669"/>
    <property type="project" value="InterPro"/>
</dbReference>
<dbReference type="AlphaFoldDB" id="A0A7X3FJS8"/>
<dbReference type="RefSeq" id="WP_157336982.1">
    <property type="nucleotide sequence ID" value="NZ_RHLK01000009.1"/>
</dbReference>
<dbReference type="InterPro" id="IPR000182">
    <property type="entry name" value="GNAT_dom"/>
</dbReference>
<dbReference type="Proteomes" id="UP000490800">
    <property type="component" value="Unassembled WGS sequence"/>
</dbReference>
<organism evidence="2 3">
    <name type="scientific">Paenibacillus lutrae</name>
    <dbReference type="NCBI Taxonomy" id="2078573"/>
    <lineage>
        <taxon>Bacteria</taxon>
        <taxon>Bacillati</taxon>
        <taxon>Bacillota</taxon>
        <taxon>Bacilli</taxon>
        <taxon>Bacillales</taxon>
        <taxon>Paenibacillaceae</taxon>
        <taxon>Paenibacillus</taxon>
    </lineage>
</organism>
<evidence type="ECO:0000259" key="1">
    <source>
        <dbReference type="PROSITE" id="PS51186"/>
    </source>
</evidence>
<name>A0A7X3FJS8_9BACL</name>
<gene>
    <name evidence="2" type="ORF">EDM21_15905</name>
</gene>
<dbReference type="Gene3D" id="3.40.630.30">
    <property type="match status" value="1"/>
</dbReference>
<accession>A0A7X3FJS8</accession>